<protein>
    <recommendedName>
        <fullName evidence="3">Gliding motility lipoprotein GldB</fullName>
    </recommendedName>
</protein>
<accession>A0A5B8VA95</accession>
<reference evidence="1 2" key="1">
    <citation type="journal article" date="2016" name="Int. J. Syst. Evol. Microbiol.">
        <title>Panacibacter ginsenosidivorans gen. nov., sp. nov., with ginsenoside converting activity isolated from soil of a ginseng field.</title>
        <authorList>
            <person name="Siddiqi M.Z."/>
            <person name="Muhammad Shafi S."/>
            <person name="Choi K.D."/>
            <person name="Im W.T."/>
        </authorList>
    </citation>
    <scope>NUCLEOTIDE SEQUENCE [LARGE SCALE GENOMIC DNA]</scope>
    <source>
        <strain evidence="1 2">Gsoil1550</strain>
    </source>
</reference>
<dbReference type="EMBL" id="CP042435">
    <property type="protein sequence ID" value="QEC68189.1"/>
    <property type="molecule type" value="Genomic_DNA"/>
</dbReference>
<dbReference type="RefSeq" id="WP_147189996.1">
    <property type="nucleotide sequence ID" value="NZ_CP042435.1"/>
</dbReference>
<dbReference type="InterPro" id="IPR019853">
    <property type="entry name" value="GldB-like"/>
</dbReference>
<organism evidence="1 2">
    <name type="scientific">Panacibacter ginsenosidivorans</name>
    <dbReference type="NCBI Taxonomy" id="1813871"/>
    <lineage>
        <taxon>Bacteria</taxon>
        <taxon>Pseudomonadati</taxon>
        <taxon>Bacteroidota</taxon>
        <taxon>Chitinophagia</taxon>
        <taxon>Chitinophagales</taxon>
        <taxon>Chitinophagaceae</taxon>
        <taxon>Panacibacter</taxon>
    </lineage>
</organism>
<name>A0A5B8VA95_9BACT</name>
<evidence type="ECO:0000313" key="1">
    <source>
        <dbReference type="EMBL" id="QEC68189.1"/>
    </source>
</evidence>
<dbReference type="Pfam" id="PF25594">
    <property type="entry name" value="GldB_lipo"/>
    <property type="match status" value="1"/>
</dbReference>
<dbReference type="Proteomes" id="UP000321533">
    <property type="component" value="Chromosome"/>
</dbReference>
<proteinExistence type="predicted"/>
<dbReference type="OrthoDB" id="976022at2"/>
<evidence type="ECO:0008006" key="3">
    <source>
        <dbReference type="Google" id="ProtNLM"/>
    </source>
</evidence>
<dbReference type="AlphaFoldDB" id="A0A5B8VA95"/>
<sequence>MKRIAFALLVIICAYSCSDKKSIPNVSNIKVQIDVKRFDKDFFALDTNNVETSLNKLQQQYPTFLNDYLYNILGIEPIPDSVTKKVKRFIYDYKSVYESVQSTFTATEKMQKEITKGCQFVKYYFPEYKLPQHIITYIGPIEGYANVLTNEGLAVGLQLYLGKDYSLYQTGFVREVYAEYQSRRFEPAYIPVNCMKNMMDEIYPAANPDQPLIYQMIEAGKRLYMLDQFLPETADSLKTGYTQAQLDGCYESEATIWNFFLQNNLLYITDPSQTRDYVTDGPRTELLGEASPGFIGQFVGWQIVKKWMSEDSKRTLPQLLKTPAKEIFEEAKYKPR</sequence>
<gene>
    <name evidence="1" type="ORF">FRZ67_13085</name>
</gene>
<keyword evidence="2" id="KW-1185">Reference proteome</keyword>
<dbReference type="KEGG" id="pgin:FRZ67_13085"/>
<evidence type="ECO:0000313" key="2">
    <source>
        <dbReference type="Proteomes" id="UP000321533"/>
    </source>
</evidence>